<dbReference type="Pfam" id="PF04233">
    <property type="entry name" value="Phage_Mu_F"/>
    <property type="match status" value="1"/>
</dbReference>
<dbReference type="UniPathway" id="UPA00908">
    <property type="reaction ID" value="UER00884"/>
</dbReference>
<dbReference type="NCBIfam" id="TIGR01641">
    <property type="entry name" value="phageSPP1_gp7"/>
    <property type="match status" value="1"/>
</dbReference>
<evidence type="ECO:0000259" key="1">
    <source>
        <dbReference type="Pfam" id="PF04233"/>
    </source>
</evidence>
<accession>G9X2M8</accession>
<protein>
    <recommendedName>
        <fullName evidence="1">Phage head morphogenesis domain-containing protein</fullName>
    </recommendedName>
</protein>
<dbReference type="InterPro" id="IPR043519">
    <property type="entry name" value="NT_sf"/>
</dbReference>
<dbReference type="RefSeq" id="WP_009524871.1">
    <property type="nucleotide sequence ID" value="NZ_JH414548.1"/>
</dbReference>
<dbReference type="BioCyc" id="EBAC796937-HMP:GMGH-637-MONOMER"/>
<evidence type="ECO:0000313" key="2">
    <source>
        <dbReference type="EMBL" id="EHL11098.1"/>
    </source>
</evidence>
<dbReference type="InterPro" id="IPR006528">
    <property type="entry name" value="Phage_head_morphogenesis_dom"/>
</dbReference>
<organism evidence="2 3">
    <name type="scientific">Peptoanaerobacter stomatis</name>
    <dbReference type="NCBI Taxonomy" id="796937"/>
    <lineage>
        <taxon>Bacteria</taxon>
        <taxon>Bacillati</taxon>
        <taxon>Bacillota</taxon>
        <taxon>Clostridia</taxon>
        <taxon>Peptostreptococcales</taxon>
        <taxon>Filifactoraceae</taxon>
        <taxon>Peptoanaerobacter</taxon>
    </lineage>
</organism>
<proteinExistence type="predicted"/>
<reference evidence="2 3" key="1">
    <citation type="submission" date="2011-08" db="EMBL/GenBank/DDBJ databases">
        <title>The Genome Sequence of Eubacteriaceae bacterium ACC19a.</title>
        <authorList>
            <consortium name="The Broad Institute Genome Sequencing Platform"/>
            <person name="Earl A."/>
            <person name="Ward D."/>
            <person name="Feldgarden M."/>
            <person name="Gevers D."/>
            <person name="Sizova M."/>
            <person name="Hazen A."/>
            <person name="Epstein S."/>
            <person name="Young S.K."/>
            <person name="Zeng Q."/>
            <person name="Gargeya S."/>
            <person name="Fitzgerald M."/>
            <person name="Haas B."/>
            <person name="Abouelleil A."/>
            <person name="Alvarado L."/>
            <person name="Arachchi H.M."/>
            <person name="Berlin A."/>
            <person name="Brown A."/>
            <person name="Chapman S.B."/>
            <person name="Chen Z."/>
            <person name="Dunbar C."/>
            <person name="Freedman E."/>
            <person name="Gearin G."/>
            <person name="Gellesch M."/>
            <person name="Goldberg J."/>
            <person name="Griggs A."/>
            <person name="Gujja S."/>
            <person name="Heiman D."/>
            <person name="Howarth C."/>
            <person name="Larson L."/>
            <person name="Lui A."/>
            <person name="MacDonald P.J.P."/>
            <person name="Montmayeur A."/>
            <person name="Murphy C."/>
            <person name="Neiman D."/>
            <person name="Pearson M."/>
            <person name="Priest M."/>
            <person name="Roberts A."/>
            <person name="Saif S."/>
            <person name="Shea T."/>
            <person name="Shenoy N."/>
            <person name="Sisk P."/>
            <person name="Stolte C."/>
            <person name="Sykes S."/>
            <person name="Wortman J."/>
            <person name="Nusbaum C."/>
            <person name="Birren B."/>
        </authorList>
    </citation>
    <scope>NUCLEOTIDE SEQUENCE [LARGE SCALE GENOMIC DNA]</scope>
    <source>
        <strain evidence="2 3">ACC19a</strain>
    </source>
</reference>
<evidence type="ECO:0000313" key="3">
    <source>
        <dbReference type="Proteomes" id="UP000006437"/>
    </source>
</evidence>
<dbReference type="HOGENOM" id="CLU_017434_5_1_9"/>
<sequence>MNYWQNRSFEITKEIFTDSESYVKFIHNEYEKAIAELDGRILNHLNAMSSEQGVSLAEANKLLSQAERMDLQEFINKAKGKITPDIEKSLNLASRRVRISRLQAMELEIKTSVSKLLNTEEKRLFAHLTNTFNKKYYNELYGLQRITGYENIFKINDDELRQIILNPWASDGSNFSNRIWKRRDKLVGTLRANLTRNIIAGRSNDDIIKNISSAMNVSKANAGRLVMTESAAMNSIATQKAYNRMKTEKYEILATLDLKTSDICQDMDSKVFDVKDYSVGITAPPFHPNCRTTTIPYFDDDLGLEDTRVARNIDTGKNEKVPDMSYKTWYDKYVVDKNDNSGYNKNRENADYISNKLIEKFKGIEPNITSTLKYISSITNGKMEGLDFRLKSVDSLSRKITMDAKEKGVTLKEASKEIKDILRYTIVYNENEFTNSYFNAIENLKDKGYNVVRIKNSFKDNQVYKGLNTLIKDKDGNIFELQFHTPMSIDIKEGGLHELYEKQRLLDIRVDREKYNKLKMEMIKLSDKIKNPLNVEKIKDVILNG</sequence>
<gene>
    <name evidence="2" type="ORF">HMPREF9629_00635</name>
</gene>
<feature type="domain" description="Phage head morphogenesis" evidence="1">
    <location>
        <begin position="190"/>
        <end position="295"/>
    </location>
</feature>
<dbReference type="AlphaFoldDB" id="G9X2M8"/>
<dbReference type="GO" id="GO:0015970">
    <property type="term" value="P:guanosine tetraphosphate biosynthetic process"/>
    <property type="evidence" value="ECO:0007669"/>
    <property type="project" value="UniProtKB-UniPathway"/>
</dbReference>
<name>G9X2M8_9FIRM</name>
<dbReference type="Proteomes" id="UP000006437">
    <property type="component" value="Unassembled WGS sequence"/>
</dbReference>
<dbReference type="Gene3D" id="3.30.460.10">
    <property type="entry name" value="Beta Polymerase, domain 2"/>
    <property type="match status" value="1"/>
</dbReference>
<dbReference type="EMBL" id="AFZE01000056">
    <property type="protein sequence ID" value="EHL11098.1"/>
    <property type="molecule type" value="Genomic_DNA"/>
</dbReference>
<comment type="caution">
    <text evidence="2">The sequence shown here is derived from an EMBL/GenBank/DDBJ whole genome shotgun (WGS) entry which is preliminary data.</text>
</comment>
<dbReference type="PATRIC" id="fig|796937.3.peg.1868"/>